<dbReference type="EMBL" id="JBHSQV010000178">
    <property type="protein sequence ID" value="MFC5988252.1"/>
    <property type="molecule type" value="Genomic_DNA"/>
</dbReference>
<dbReference type="SUPFAM" id="SSF51261">
    <property type="entry name" value="Duplicated hybrid motif"/>
    <property type="match status" value="1"/>
</dbReference>
<sequence>MKKAIIFFVLAALVVISVTSPNEGQAYTNVRDIDQQLEKLRQEQQAAKQRSEEAKNQMVELDSAIMEAETDLDALVAQIAEADQQLKTLQADITSTELELSTAEKNLQDAIDRVIARDQKLQSRLRIIYMNGSVSYMEVLLSSTSFTDFLDRFNGLKSLADQDKSILEQNKRDQEIIAQKKVEIENMLASLTESYEEMEQIHENLLVQEKKKEVMIASLQEQQAHLEHITEEEEQSLMAIAAQTSQLNAQKQEIIAQQQAAAAASRGNSGGTGGSGDFAYPLPQKYSKTSNYGYRIDPITGARQEFHKGVDVGAPGGTDVLAAASGTVIHADRWGGYGNVVIIEHSNGLWTLYAHMRSIAVSNGEQVSQGTKIGEVGTTGSSTGNHLHFEVRKNNGDEIVNPEDYLNF</sequence>
<accession>A0ABW1IT51</accession>
<dbReference type="InterPro" id="IPR011055">
    <property type="entry name" value="Dup_hybrid_motif"/>
</dbReference>
<dbReference type="PANTHER" id="PTHR21666:SF289">
    <property type="entry name" value="L-ALA--D-GLU ENDOPEPTIDASE"/>
    <property type="match status" value="1"/>
</dbReference>
<evidence type="ECO:0000313" key="7">
    <source>
        <dbReference type="Proteomes" id="UP001596250"/>
    </source>
</evidence>
<dbReference type="GO" id="GO:0016787">
    <property type="term" value="F:hydrolase activity"/>
    <property type="evidence" value="ECO:0007669"/>
    <property type="project" value="UniProtKB-KW"/>
</dbReference>
<dbReference type="Pfam" id="PF01551">
    <property type="entry name" value="Peptidase_M23"/>
    <property type="match status" value="1"/>
</dbReference>
<keyword evidence="6" id="KW-0378">Hydrolase</keyword>
<protein>
    <submittedName>
        <fullName evidence="6">Murein hydrolase activator EnvC family protein</fullName>
    </submittedName>
</protein>
<evidence type="ECO:0000256" key="2">
    <source>
        <dbReference type="SAM" id="Coils"/>
    </source>
</evidence>
<feature type="signal peptide" evidence="3">
    <location>
        <begin position="1"/>
        <end position="26"/>
    </location>
</feature>
<feature type="chain" id="PRO_5046714236" evidence="3">
    <location>
        <begin position="27"/>
        <end position="408"/>
    </location>
</feature>
<evidence type="ECO:0000313" key="6">
    <source>
        <dbReference type="EMBL" id="MFC5988252.1"/>
    </source>
</evidence>
<dbReference type="PANTHER" id="PTHR21666">
    <property type="entry name" value="PEPTIDASE-RELATED"/>
    <property type="match status" value="1"/>
</dbReference>
<feature type="coiled-coil region" evidence="2">
    <location>
        <begin position="181"/>
        <end position="208"/>
    </location>
</feature>
<organism evidence="6 7">
    <name type="scientific">Marinicrinis lubricantis</name>
    <dbReference type="NCBI Taxonomy" id="2086470"/>
    <lineage>
        <taxon>Bacteria</taxon>
        <taxon>Bacillati</taxon>
        <taxon>Bacillota</taxon>
        <taxon>Bacilli</taxon>
        <taxon>Bacillales</taxon>
        <taxon>Paenibacillaceae</taxon>
    </lineage>
</organism>
<reference evidence="7" key="1">
    <citation type="journal article" date="2019" name="Int. J. Syst. Evol. Microbiol.">
        <title>The Global Catalogue of Microorganisms (GCM) 10K type strain sequencing project: providing services to taxonomists for standard genome sequencing and annotation.</title>
        <authorList>
            <consortium name="The Broad Institute Genomics Platform"/>
            <consortium name="The Broad Institute Genome Sequencing Center for Infectious Disease"/>
            <person name="Wu L."/>
            <person name="Ma J."/>
        </authorList>
    </citation>
    <scope>NUCLEOTIDE SEQUENCE [LARGE SCALE GENOMIC DNA]</scope>
    <source>
        <strain evidence="7">CCM 8749</strain>
    </source>
</reference>
<dbReference type="Gene3D" id="2.70.70.10">
    <property type="entry name" value="Glucose Permease (Domain IIA)"/>
    <property type="match status" value="1"/>
</dbReference>
<dbReference type="InterPro" id="IPR050570">
    <property type="entry name" value="Cell_wall_metabolism_enzyme"/>
</dbReference>
<evidence type="ECO:0000259" key="5">
    <source>
        <dbReference type="Pfam" id="PF24568"/>
    </source>
</evidence>
<proteinExistence type="predicted"/>
<dbReference type="Pfam" id="PF24568">
    <property type="entry name" value="CC_PcsB"/>
    <property type="match status" value="1"/>
</dbReference>
<feature type="domain" description="M23ase beta-sheet core" evidence="4">
    <location>
        <begin position="306"/>
        <end position="395"/>
    </location>
</feature>
<feature type="domain" description="Peptidoglycan hydrolase PcsB coiled-coil" evidence="5">
    <location>
        <begin position="111"/>
        <end position="180"/>
    </location>
</feature>
<evidence type="ECO:0000259" key="4">
    <source>
        <dbReference type="Pfam" id="PF01551"/>
    </source>
</evidence>
<evidence type="ECO:0000256" key="1">
    <source>
        <dbReference type="ARBA" id="ARBA00022729"/>
    </source>
</evidence>
<evidence type="ECO:0000256" key="3">
    <source>
        <dbReference type="SAM" id="SignalP"/>
    </source>
</evidence>
<gene>
    <name evidence="6" type="ORF">ACFPXP_17760</name>
</gene>
<name>A0ABW1IT51_9BACL</name>
<feature type="coiled-coil region" evidence="2">
    <location>
        <begin position="30"/>
        <end position="113"/>
    </location>
</feature>
<dbReference type="InterPro" id="IPR057309">
    <property type="entry name" value="PcsB_CC"/>
</dbReference>
<dbReference type="Proteomes" id="UP001596250">
    <property type="component" value="Unassembled WGS sequence"/>
</dbReference>
<dbReference type="RefSeq" id="WP_379895710.1">
    <property type="nucleotide sequence ID" value="NZ_CBCSCT010000017.1"/>
</dbReference>
<keyword evidence="7" id="KW-1185">Reference proteome</keyword>
<keyword evidence="1 3" id="KW-0732">Signal</keyword>
<comment type="caution">
    <text evidence="6">The sequence shown here is derived from an EMBL/GenBank/DDBJ whole genome shotgun (WGS) entry which is preliminary data.</text>
</comment>
<dbReference type="InterPro" id="IPR016047">
    <property type="entry name" value="M23ase_b-sheet_dom"/>
</dbReference>
<dbReference type="Gene3D" id="6.10.250.3150">
    <property type="match status" value="1"/>
</dbReference>
<dbReference type="CDD" id="cd12797">
    <property type="entry name" value="M23_peptidase"/>
    <property type="match status" value="1"/>
</dbReference>
<keyword evidence="2" id="KW-0175">Coiled coil</keyword>